<accession>A0A285VK73</accession>
<dbReference type="GO" id="GO:0030638">
    <property type="term" value="P:polyketide metabolic process"/>
    <property type="evidence" value="ECO:0007669"/>
    <property type="project" value="InterPro"/>
</dbReference>
<evidence type="ECO:0000313" key="2">
    <source>
        <dbReference type="Proteomes" id="UP000219688"/>
    </source>
</evidence>
<dbReference type="InterPro" id="IPR032710">
    <property type="entry name" value="NTF2-like_dom_sf"/>
</dbReference>
<keyword evidence="2" id="KW-1185">Reference proteome</keyword>
<organism evidence="1 2">
    <name type="scientific">Ornithinimicrobium cerasi</name>
    <dbReference type="NCBI Taxonomy" id="2248773"/>
    <lineage>
        <taxon>Bacteria</taxon>
        <taxon>Bacillati</taxon>
        <taxon>Actinomycetota</taxon>
        <taxon>Actinomycetes</taxon>
        <taxon>Micrococcales</taxon>
        <taxon>Ornithinimicrobiaceae</taxon>
        <taxon>Ornithinimicrobium</taxon>
    </lineage>
</organism>
<dbReference type="PANTHER" id="PTHR38436:SF1">
    <property type="entry name" value="ESTER CYCLASE"/>
    <property type="match status" value="1"/>
</dbReference>
<sequence>MERSELVLVRWLDAGDRGDVAAFDALLHPDAVIHAPRGLSTDSRDAEKQVWLDALAAMPDLRHEVQEVVVEGDTQMARVVVTGTLHHDFAGVRASGRSFQMDQAVICHVRDGKIIEGWEIADVGSLIEQIS</sequence>
<dbReference type="Pfam" id="PF07366">
    <property type="entry name" value="SnoaL"/>
    <property type="match status" value="1"/>
</dbReference>
<dbReference type="SUPFAM" id="SSF54427">
    <property type="entry name" value="NTF2-like"/>
    <property type="match status" value="1"/>
</dbReference>
<dbReference type="AlphaFoldDB" id="A0A285VK73"/>
<dbReference type="PANTHER" id="PTHR38436">
    <property type="entry name" value="POLYKETIDE CYCLASE SNOAL-LIKE DOMAIN"/>
    <property type="match status" value="1"/>
</dbReference>
<dbReference type="EMBL" id="OBQK01000003">
    <property type="protein sequence ID" value="SOC54383.1"/>
    <property type="molecule type" value="Genomic_DNA"/>
</dbReference>
<dbReference type="Proteomes" id="UP000219688">
    <property type="component" value="Unassembled WGS sequence"/>
</dbReference>
<gene>
    <name evidence="1" type="ORF">SAMN05421879_10398</name>
</gene>
<reference evidence="2" key="1">
    <citation type="submission" date="2017-08" db="EMBL/GenBank/DDBJ databases">
        <authorList>
            <person name="Varghese N."/>
            <person name="Submissions S."/>
        </authorList>
    </citation>
    <scope>NUCLEOTIDE SEQUENCE [LARGE SCALE GENOMIC DNA]</scope>
    <source>
        <strain evidence="2">USBA17B2</strain>
    </source>
</reference>
<dbReference type="Gene3D" id="3.10.450.50">
    <property type="match status" value="1"/>
</dbReference>
<dbReference type="GO" id="GO:0016853">
    <property type="term" value="F:isomerase activity"/>
    <property type="evidence" value="ECO:0007669"/>
    <property type="project" value="UniProtKB-KW"/>
</dbReference>
<dbReference type="InterPro" id="IPR009959">
    <property type="entry name" value="Cyclase_SnoaL-like"/>
</dbReference>
<name>A0A285VK73_9MICO</name>
<proteinExistence type="predicted"/>
<evidence type="ECO:0000313" key="1">
    <source>
        <dbReference type="EMBL" id="SOC54383.1"/>
    </source>
</evidence>
<dbReference type="RefSeq" id="WP_141401431.1">
    <property type="nucleotide sequence ID" value="NZ_OBQK01000003.1"/>
</dbReference>
<protein>
    <submittedName>
        <fullName evidence="1">Ketosteroid isomerase-related protein</fullName>
    </submittedName>
</protein>
<keyword evidence="1" id="KW-0413">Isomerase</keyword>